<evidence type="ECO:0000313" key="1">
    <source>
        <dbReference type="EMBL" id="PWN49558.1"/>
    </source>
</evidence>
<dbReference type="Proteomes" id="UP000245626">
    <property type="component" value="Unassembled WGS sequence"/>
</dbReference>
<proteinExistence type="predicted"/>
<evidence type="ECO:0000313" key="2">
    <source>
        <dbReference type="Proteomes" id="UP000245626"/>
    </source>
</evidence>
<name>A0ACD0NUS1_9BASI</name>
<gene>
    <name evidence="1" type="ORF">IE53DRAFT_388207</name>
</gene>
<keyword evidence="2" id="KW-1185">Reference proteome</keyword>
<organism evidence="1 2">
    <name type="scientific">Violaceomyces palustris</name>
    <dbReference type="NCBI Taxonomy" id="1673888"/>
    <lineage>
        <taxon>Eukaryota</taxon>
        <taxon>Fungi</taxon>
        <taxon>Dikarya</taxon>
        <taxon>Basidiomycota</taxon>
        <taxon>Ustilaginomycotina</taxon>
        <taxon>Ustilaginomycetes</taxon>
        <taxon>Violaceomycetales</taxon>
        <taxon>Violaceomycetaceae</taxon>
        <taxon>Violaceomyces</taxon>
    </lineage>
</organism>
<dbReference type="EMBL" id="KZ820034">
    <property type="protein sequence ID" value="PWN49558.1"/>
    <property type="molecule type" value="Genomic_DNA"/>
</dbReference>
<protein>
    <submittedName>
        <fullName evidence="1">Uncharacterized protein</fullName>
    </submittedName>
</protein>
<sequence length="1173" mass="126934">MLDSSLLSVPSSRDALHHRSSYKSSCVNLSRRASVALVPTGVTHQDPLTRVSVRRSKLTAEPLLLLPPAMQSCLRNTPRLSLPIPLSLPLPYPSPSIVFPSAEEGKALVSKYRAEAEWRRASDPDVQSEYEVELFKWVENEARASLNPSRLRKQEGLVRHRTAWIPSFEEIDADGYGADVEASPCLDRLHRKGSQIHTRNQSNTQARQRGRRLGFRPYWGSEREEHVGPRGSPPLVKAPRFDLCSENIPRFGSPTLEASPKSEVFPTFQGQGLGTPQIVLPNATPAMERQGSRPRGITISSGTPYKWAFEFQNRAEGATPGSEFASRFRDTDGNIRPRANSDPADSPSLKSPVSPPPTRPLPAVPKAAELPVKSKFEARKPQGLFLENLPKSSVWAPLEIKVNGVGLEGRNMQAPAVIDPRVKPKPKDVEEGGIMSPGEWLKSPRQVSFPQESAQPAKAEVKRRSNVERSRKTKSTGDVIKSYGPTGLGLEADIGTQLGLGGLNAPLHEVVTKADQTLSPEASEKRRKHRSLPARVLSGSFFGQFISKQKEKNRDRKKFDTPSAKVEAFARVEADAKPSENEAAPLLLDLAEMSKESREATARWVVETFRATDHGKLADEKIALPPSASLGGLECEVAFAETPIPESPLVQGDQSVKIPIKYVGPIHAPLSGDSKDGVDPKLQDLQVLLDQRSPLQNHISKASPQEDHAVASLVLSPERCVEVVPGDVCGGRAELMDRCASIHDAASIRSVVVSLASGSTEGSKAPLFAASPGSPSPSRFPVRSSSLVIGGRRRRDADAQPQELVKSPILGRTALASRANRGGERVVGGEAITDRSKQAVVDRSRRGDEDDGDRKGGGSPKIPTSPPYQPIRPADRQLRRNQGRRKRPSSSRLGTPTGMHPLRFAYNAQDSGDSQKENDSDEEGKEDVKAPLLVQSVEQEEVKPANDGRRKVRDNRTTTLGASSNKSPLLIELQRSNSVSSNGSVAMVREISKSSFGSFIKGEKALMSPISNRNSSPKLEGGSGWGGGGIDSSSQSFHPGSGSEKVLPPIPSSFPSPSFPNRLDLLPSHCYPTLTPSMILGSEISTCLDETSPNEQDLLLFLSPPNRHGSPFSPKGEEEKENLIQSRIGNPSSSSSSSSSLYTSDWAGTTAVGEEDPFPPPSSSSPLPFPVAF</sequence>
<accession>A0ACD0NUS1</accession>
<reference evidence="1 2" key="1">
    <citation type="journal article" date="2018" name="Mol. Biol. Evol.">
        <title>Broad Genomic Sampling Reveals a Smut Pathogenic Ancestry of the Fungal Clade Ustilaginomycotina.</title>
        <authorList>
            <person name="Kijpornyongpan T."/>
            <person name="Mondo S.J."/>
            <person name="Barry K."/>
            <person name="Sandor L."/>
            <person name="Lee J."/>
            <person name="Lipzen A."/>
            <person name="Pangilinan J."/>
            <person name="LaButti K."/>
            <person name="Hainaut M."/>
            <person name="Henrissat B."/>
            <person name="Grigoriev I.V."/>
            <person name="Spatafora J.W."/>
            <person name="Aime M.C."/>
        </authorList>
    </citation>
    <scope>NUCLEOTIDE SEQUENCE [LARGE SCALE GENOMIC DNA]</scope>
    <source>
        <strain evidence="1 2">SA 807</strain>
    </source>
</reference>